<dbReference type="Ensembl" id="ENSHHUT00000011957.1">
    <property type="protein sequence ID" value="ENSHHUP00000011592.1"/>
    <property type="gene ID" value="ENSHHUG00000007074.1"/>
</dbReference>
<evidence type="ECO:0000313" key="2">
    <source>
        <dbReference type="Proteomes" id="UP000314982"/>
    </source>
</evidence>
<sequence length="85" mass="9961">MEGCYYTEPRLSSSTEIALQQVSMSFRSDPKWEVVEPLKDIGWRIRKKYFLIKSKDQPKERQVLSWVSLLLRSTVAVYCCCLLVV</sequence>
<dbReference type="STRING" id="62062.ENSHHUP00000011592"/>
<accession>A0A4W5K6V0</accession>
<dbReference type="Proteomes" id="UP000314982">
    <property type="component" value="Unassembled WGS sequence"/>
</dbReference>
<reference evidence="1" key="3">
    <citation type="submission" date="2025-09" db="UniProtKB">
        <authorList>
            <consortium name="Ensembl"/>
        </authorList>
    </citation>
    <scope>IDENTIFICATION</scope>
</reference>
<evidence type="ECO:0000313" key="1">
    <source>
        <dbReference type="Ensembl" id="ENSHHUP00000011592.1"/>
    </source>
</evidence>
<reference evidence="1" key="2">
    <citation type="submission" date="2025-08" db="UniProtKB">
        <authorList>
            <consortium name="Ensembl"/>
        </authorList>
    </citation>
    <scope>IDENTIFICATION</scope>
</reference>
<organism evidence="1 2">
    <name type="scientific">Hucho hucho</name>
    <name type="common">huchen</name>
    <dbReference type="NCBI Taxonomy" id="62062"/>
    <lineage>
        <taxon>Eukaryota</taxon>
        <taxon>Metazoa</taxon>
        <taxon>Chordata</taxon>
        <taxon>Craniata</taxon>
        <taxon>Vertebrata</taxon>
        <taxon>Euteleostomi</taxon>
        <taxon>Actinopterygii</taxon>
        <taxon>Neopterygii</taxon>
        <taxon>Teleostei</taxon>
        <taxon>Protacanthopterygii</taxon>
        <taxon>Salmoniformes</taxon>
        <taxon>Salmonidae</taxon>
        <taxon>Salmoninae</taxon>
        <taxon>Hucho</taxon>
    </lineage>
</organism>
<keyword evidence="2" id="KW-1185">Reference proteome</keyword>
<protein>
    <submittedName>
        <fullName evidence="1">Uncharacterized protein</fullName>
    </submittedName>
</protein>
<proteinExistence type="predicted"/>
<name>A0A4W5K6V0_9TELE</name>
<dbReference type="AlphaFoldDB" id="A0A4W5K6V0"/>
<reference evidence="2" key="1">
    <citation type="submission" date="2018-06" db="EMBL/GenBank/DDBJ databases">
        <title>Genome assembly of Danube salmon.</title>
        <authorList>
            <person name="Macqueen D.J."/>
            <person name="Gundappa M.K."/>
        </authorList>
    </citation>
    <scope>NUCLEOTIDE SEQUENCE [LARGE SCALE GENOMIC DNA]</scope>
</reference>